<evidence type="ECO:0000256" key="1">
    <source>
        <dbReference type="SAM" id="Phobius"/>
    </source>
</evidence>
<keyword evidence="1" id="KW-0472">Membrane</keyword>
<comment type="caution">
    <text evidence="2">The sequence shown here is derived from an EMBL/GenBank/DDBJ whole genome shotgun (WGS) entry which is preliminary data.</text>
</comment>
<name>A0A7W3QLY2_ACTNM</name>
<keyword evidence="1" id="KW-0812">Transmembrane</keyword>
<reference evidence="2 3" key="1">
    <citation type="submission" date="2020-08" db="EMBL/GenBank/DDBJ databases">
        <title>Genomic Encyclopedia of Type Strains, Phase IV (KMG-IV): sequencing the most valuable type-strain genomes for metagenomic binning, comparative biology and taxonomic classification.</title>
        <authorList>
            <person name="Goeker M."/>
        </authorList>
    </citation>
    <scope>NUCLEOTIDE SEQUENCE [LARGE SCALE GENOMIC DNA]</scope>
    <source>
        <strain evidence="2 3">DSM 44197</strain>
    </source>
</reference>
<keyword evidence="1" id="KW-1133">Transmembrane helix</keyword>
<feature type="transmembrane region" description="Helical" evidence="1">
    <location>
        <begin position="79"/>
        <end position="100"/>
    </location>
</feature>
<keyword evidence="3" id="KW-1185">Reference proteome</keyword>
<organism evidence="2 3">
    <name type="scientific">Actinomadura namibiensis</name>
    <dbReference type="NCBI Taxonomy" id="182080"/>
    <lineage>
        <taxon>Bacteria</taxon>
        <taxon>Bacillati</taxon>
        <taxon>Actinomycetota</taxon>
        <taxon>Actinomycetes</taxon>
        <taxon>Streptosporangiales</taxon>
        <taxon>Thermomonosporaceae</taxon>
        <taxon>Actinomadura</taxon>
    </lineage>
</organism>
<dbReference type="Proteomes" id="UP000572680">
    <property type="component" value="Unassembled WGS sequence"/>
</dbReference>
<proteinExistence type="predicted"/>
<evidence type="ECO:0000313" key="2">
    <source>
        <dbReference type="EMBL" id="MBA8952000.1"/>
    </source>
</evidence>
<gene>
    <name evidence="2" type="ORF">HNR61_003640</name>
</gene>
<dbReference type="RefSeq" id="WP_182844288.1">
    <property type="nucleotide sequence ID" value="NZ_BAAALP010000014.1"/>
</dbReference>
<dbReference type="AlphaFoldDB" id="A0A7W3QLY2"/>
<sequence>MHQEGPLTVELALAELRRGMDVRLTSLEGQLALLLQRDEHHERQITDQVRLLSEVEDRLTRAEREQVTRGHLEARFRHTVALLSMLAAAASAAVTLWATVLN</sequence>
<accession>A0A7W3QLY2</accession>
<evidence type="ECO:0000313" key="3">
    <source>
        <dbReference type="Proteomes" id="UP000572680"/>
    </source>
</evidence>
<dbReference type="EMBL" id="JACJIA010000004">
    <property type="protein sequence ID" value="MBA8952000.1"/>
    <property type="molecule type" value="Genomic_DNA"/>
</dbReference>
<protein>
    <submittedName>
        <fullName evidence="2">Uncharacterized protein</fullName>
    </submittedName>
</protein>